<accession>A0A5B7GCZ4</accession>
<gene>
    <name evidence="1" type="ORF">E2C01_048309</name>
</gene>
<proteinExistence type="predicted"/>
<dbReference type="Proteomes" id="UP000324222">
    <property type="component" value="Unassembled WGS sequence"/>
</dbReference>
<dbReference type="EMBL" id="VSRR010012325">
    <property type="protein sequence ID" value="MPC54394.1"/>
    <property type="molecule type" value="Genomic_DNA"/>
</dbReference>
<dbReference type="AlphaFoldDB" id="A0A5B7GCZ4"/>
<reference evidence="1 2" key="1">
    <citation type="submission" date="2019-05" db="EMBL/GenBank/DDBJ databases">
        <title>Another draft genome of Portunus trituberculatus and its Hox gene families provides insights of decapod evolution.</title>
        <authorList>
            <person name="Jeong J.-H."/>
            <person name="Song I."/>
            <person name="Kim S."/>
            <person name="Choi T."/>
            <person name="Kim D."/>
            <person name="Ryu S."/>
            <person name="Kim W."/>
        </authorList>
    </citation>
    <scope>NUCLEOTIDE SEQUENCE [LARGE SCALE GENOMIC DNA]</scope>
    <source>
        <tissue evidence="1">Muscle</tissue>
    </source>
</reference>
<keyword evidence="2" id="KW-1185">Reference proteome</keyword>
<name>A0A5B7GCZ4_PORTR</name>
<organism evidence="1 2">
    <name type="scientific">Portunus trituberculatus</name>
    <name type="common">Swimming crab</name>
    <name type="synonym">Neptunus trituberculatus</name>
    <dbReference type="NCBI Taxonomy" id="210409"/>
    <lineage>
        <taxon>Eukaryota</taxon>
        <taxon>Metazoa</taxon>
        <taxon>Ecdysozoa</taxon>
        <taxon>Arthropoda</taxon>
        <taxon>Crustacea</taxon>
        <taxon>Multicrustacea</taxon>
        <taxon>Malacostraca</taxon>
        <taxon>Eumalacostraca</taxon>
        <taxon>Eucarida</taxon>
        <taxon>Decapoda</taxon>
        <taxon>Pleocyemata</taxon>
        <taxon>Brachyura</taxon>
        <taxon>Eubrachyura</taxon>
        <taxon>Portunoidea</taxon>
        <taxon>Portunidae</taxon>
        <taxon>Portuninae</taxon>
        <taxon>Portunus</taxon>
    </lineage>
</organism>
<sequence>MPLLPNGKQQTIYARKITKGEFVDLVDKVWDICFSLPNTGLYHLTAVFIQ</sequence>
<evidence type="ECO:0000313" key="1">
    <source>
        <dbReference type="EMBL" id="MPC54394.1"/>
    </source>
</evidence>
<evidence type="ECO:0000313" key="2">
    <source>
        <dbReference type="Proteomes" id="UP000324222"/>
    </source>
</evidence>
<protein>
    <submittedName>
        <fullName evidence="1">Uncharacterized protein</fullName>
    </submittedName>
</protein>
<comment type="caution">
    <text evidence="1">The sequence shown here is derived from an EMBL/GenBank/DDBJ whole genome shotgun (WGS) entry which is preliminary data.</text>
</comment>